<reference evidence="2" key="1">
    <citation type="submission" date="2022-11" db="EMBL/GenBank/DDBJ databases">
        <title>Chromosomal genome sequence assembly and mating type (MAT) locus characterization of the leprose asexual lichenized fungus Lepraria neglecta (Nyl.) Erichsen.</title>
        <authorList>
            <person name="Allen J.L."/>
            <person name="Pfeffer B."/>
        </authorList>
    </citation>
    <scope>NUCLEOTIDE SEQUENCE</scope>
    <source>
        <strain evidence="2">Allen 5258</strain>
    </source>
</reference>
<dbReference type="Pfam" id="PF11917">
    <property type="entry name" value="DUF3435"/>
    <property type="match status" value="1"/>
</dbReference>
<dbReference type="Proteomes" id="UP001276659">
    <property type="component" value="Unassembled WGS sequence"/>
</dbReference>
<protein>
    <submittedName>
        <fullName evidence="2">Uncharacterized protein</fullName>
    </submittedName>
</protein>
<accession>A0AAE0DKC4</accession>
<comment type="caution">
    <text evidence="2">The sequence shown here is derived from an EMBL/GenBank/DDBJ whole genome shotgun (WGS) entry which is preliminary data.</text>
</comment>
<dbReference type="PANTHER" id="PTHR37535">
    <property type="entry name" value="FLUG DOMAIN PROTEIN"/>
    <property type="match status" value="1"/>
</dbReference>
<sequence length="333" mass="38362">MDKAPSSVRDQIFDHQSNIVRYYLDREVRFNTIAAFLGRPSDNIVQKLARLITLTVDPNAPTKISPEPSKKLATSKRVIQLSRESKALTEKLKKKYRVVHHAPPNDPWLKTKKQVDMALHRERNNRRTRLLEKARKRHFRKADTSILEAQFAGSSFTAYEEDVKPPAPLQYDIPERGDIVRLSCEPIVNLTDHRKHAQRLDTLRARVKLCDRQESRHRARPPSTYLPMKSITAPKGSLEDSKEDQQDRFPLACKPTQCIFCLGNELKSYLGRVFEYAKSHQMMNEVERHLQKFVPEDQVPGPHPTCKAARLVLPSVMAFKNHTATVHKIVLRA</sequence>
<gene>
    <name evidence="2" type="ORF">OEA41_009604</name>
</gene>
<dbReference type="EMBL" id="JASNWA010000009">
    <property type="protein sequence ID" value="KAK3170218.1"/>
    <property type="molecule type" value="Genomic_DNA"/>
</dbReference>
<keyword evidence="3" id="KW-1185">Reference proteome</keyword>
<proteinExistence type="predicted"/>
<dbReference type="PANTHER" id="PTHR37535:SF4">
    <property type="entry name" value="FLUG DOMAIN-CONTAINING PROTEIN"/>
    <property type="match status" value="1"/>
</dbReference>
<name>A0AAE0DKC4_9LECA</name>
<feature type="region of interest" description="Disordered" evidence="1">
    <location>
        <begin position="212"/>
        <end position="243"/>
    </location>
</feature>
<dbReference type="AlphaFoldDB" id="A0AAE0DKC4"/>
<dbReference type="InterPro" id="IPR021842">
    <property type="entry name" value="DUF3435"/>
</dbReference>
<evidence type="ECO:0000313" key="2">
    <source>
        <dbReference type="EMBL" id="KAK3170218.1"/>
    </source>
</evidence>
<evidence type="ECO:0000256" key="1">
    <source>
        <dbReference type="SAM" id="MobiDB-lite"/>
    </source>
</evidence>
<organism evidence="2 3">
    <name type="scientific">Lepraria neglecta</name>
    <dbReference type="NCBI Taxonomy" id="209136"/>
    <lineage>
        <taxon>Eukaryota</taxon>
        <taxon>Fungi</taxon>
        <taxon>Dikarya</taxon>
        <taxon>Ascomycota</taxon>
        <taxon>Pezizomycotina</taxon>
        <taxon>Lecanoromycetes</taxon>
        <taxon>OSLEUM clade</taxon>
        <taxon>Lecanoromycetidae</taxon>
        <taxon>Lecanorales</taxon>
        <taxon>Lecanorineae</taxon>
        <taxon>Stereocaulaceae</taxon>
        <taxon>Lepraria</taxon>
    </lineage>
</organism>
<evidence type="ECO:0000313" key="3">
    <source>
        <dbReference type="Proteomes" id="UP001276659"/>
    </source>
</evidence>